<dbReference type="CDD" id="cd03313">
    <property type="entry name" value="enolase"/>
    <property type="match status" value="1"/>
</dbReference>
<dbReference type="PANTHER" id="PTHR11902">
    <property type="entry name" value="ENOLASE"/>
    <property type="match status" value="1"/>
</dbReference>
<feature type="binding site" evidence="12">
    <location>
        <position position="392"/>
    </location>
    <ligand>
        <name>(2R)-2-phosphoglycerate</name>
        <dbReference type="ChEBI" id="CHEBI:58289"/>
    </ligand>
</feature>
<dbReference type="PROSITE" id="PS00164">
    <property type="entry name" value="ENOLASE"/>
    <property type="match status" value="1"/>
</dbReference>
<dbReference type="Pfam" id="PF00113">
    <property type="entry name" value="Enolase_C"/>
    <property type="match status" value="1"/>
</dbReference>
<evidence type="ECO:0000256" key="3">
    <source>
        <dbReference type="ARBA" id="ARBA00012058"/>
    </source>
</evidence>
<keyword evidence="9 12" id="KW-0324">Glycolysis</keyword>
<dbReference type="SFLD" id="SFLDF00002">
    <property type="entry name" value="enolase"/>
    <property type="match status" value="1"/>
</dbReference>
<evidence type="ECO:0000256" key="14">
    <source>
        <dbReference type="PIRSR" id="PIRSR001400-2"/>
    </source>
</evidence>
<dbReference type="GO" id="GO:0006096">
    <property type="term" value="P:glycolytic process"/>
    <property type="evidence" value="ECO:0007669"/>
    <property type="project" value="UniProtKB-UniRule"/>
</dbReference>
<keyword evidence="5 12" id="KW-0963">Cytoplasm</keyword>
<dbReference type="InterPro" id="IPR029017">
    <property type="entry name" value="Enolase-like_N"/>
</dbReference>
<dbReference type="GO" id="GO:0009986">
    <property type="term" value="C:cell surface"/>
    <property type="evidence" value="ECO:0007669"/>
    <property type="project" value="UniProtKB-SubCell"/>
</dbReference>
<evidence type="ECO:0000313" key="19">
    <source>
        <dbReference type="EMBL" id="SUD68424.1"/>
    </source>
</evidence>
<evidence type="ECO:0000256" key="13">
    <source>
        <dbReference type="PIRSR" id="PIRSR001400-1"/>
    </source>
</evidence>
<evidence type="ECO:0000256" key="10">
    <source>
        <dbReference type="ARBA" id="ARBA00023239"/>
    </source>
</evidence>
<evidence type="ECO:0000256" key="5">
    <source>
        <dbReference type="ARBA" id="ARBA00022490"/>
    </source>
</evidence>
<feature type="domain" description="Enolase C-terminal TIM barrel" evidence="16">
    <location>
        <begin position="143"/>
        <end position="429"/>
    </location>
</feature>
<dbReference type="GO" id="GO:0000287">
    <property type="term" value="F:magnesium ion binding"/>
    <property type="evidence" value="ECO:0007669"/>
    <property type="project" value="UniProtKB-UniRule"/>
</dbReference>
<reference evidence="18 21" key="2">
    <citation type="submission" date="2020-04" db="EMBL/GenBank/DDBJ databases">
        <title>Molecular characterization of pseudomonads from Agaricus bisporus reveal novel blotch 2 pathogens in Western Europe.</title>
        <authorList>
            <person name="Taparia T."/>
            <person name="Krijger M."/>
            <person name="Haynes E."/>
            <person name="Elpinstone J.G."/>
            <person name="Noble R."/>
            <person name="Van Der Wolf J."/>
        </authorList>
    </citation>
    <scope>NUCLEOTIDE SEQUENCE [LARGE SCALE GENOMIC DNA]</scope>
    <source>
        <strain evidence="18 21">P7765</strain>
    </source>
</reference>
<keyword evidence="10 12" id="KW-0456">Lyase</keyword>
<evidence type="ECO:0000259" key="17">
    <source>
        <dbReference type="SMART" id="SM01193"/>
    </source>
</evidence>
<dbReference type="InterPro" id="IPR020809">
    <property type="entry name" value="Enolase_CS"/>
</dbReference>
<keyword evidence="6 12" id="KW-0964">Secreted</keyword>
<dbReference type="GO" id="GO:0004634">
    <property type="term" value="F:phosphopyruvate hydratase activity"/>
    <property type="evidence" value="ECO:0007669"/>
    <property type="project" value="UniProtKB-UniRule"/>
</dbReference>
<dbReference type="GO" id="GO:0000015">
    <property type="term" value="C:phosphopyruvate hydratase complex"/>
    <property type="evidence" value="ECO:0007669"/>
    <property type="project" value="InterPro"/>
</dbReference>
<organism evidence="19 20">
    <name type="scientific">Pseudomonas putida</name>
    <name type="common">Arthrobacter siderocapsulatus</name>
    <dbReference type="NCBI Taxonomy" id="303"/>
    <lineage>
        <taxon>Bacteria</taxon>
        <taxon>Pseudomonadati</taxon>
        <taxon>Pseudomonadota</taxon>
        <taxon>Gammaproteobacteria</taxon>
        <taxon>Pseudomonadales</taxon>
        <taxon>Pseudomonadaceae</taxon>
        <taxon>Pseudomonas</taxon>
    </lineage>
</organism>
<dbReference type="SUPFAM" id="SSF51604">
    <property type="entry name" value="Enolase C-terminal domain-like"/>
    <property type="match status" value="1"/>
</dbReference>
<feature type="binding site" evidence="12 15">
    <location>
        <position position="316"/>
    </location>
    <ligand>
        <name>Mg(2+)</name>
        <dbReference type="ChEBI" id="CHEBI:18420"/>
    </ligand>
</feature>
<protein>
    <recommendedName>
        <fullName evidence="4 12">Enolase</fullName>
        <ecNumber evidence="3 12">4.2.1.11</ecNumber>
    </recommendedName>
    <alternativeName>
        <fullName evidence="12">2-phospho-D-glycerate hydro-lyase</fullName>
    </alternativeName>
    <alternativeName>
        <fullName evidence="12">2-phosphoglycerate dehydratase</fullName>
    </alternativeName>
</protein>
<evidence type="ECO:0000313" key="20">
    <source>
        <dbReference type="Proteomes" id="UP000254602"/>
    </source>
</evidence>
<dbReference type="Gene3D" id="3.20.20.120">
    <property type="entry name" value="Enolase-like C-terminal domain"/>
    <property type="match status" value="1"/>
</dbReference>
<dbReference type="HAMAP" id="MF_00318">
    <property type="entry name" value="Enolase"/>
    <property type="match status" value="1"/>
</dbReference>
<dbReference type="SMR" id="A0A379KLS7"/>
<feature type="binding site" evidence="14">
    <location>
        <begin position="368"/>
        <end position="371"/>
    </location>
    <ligand>
        <name>substrate</name>
    </ligand>
</feature>
<comment type="similarity">
    <text evidence="2 12">Belongs to the enolase family.</text>
</comment>
<dbReference type="NCBIfam" id="TIGR01060">
    <property type="entry name" value="eno"/>
    <property type="match status" value="1"/>
</dbReference>
<feature type="binding site" evidence="14">
    <location>
        <position position="289"/>
    </location>
    <ligand>
        <name>substrate</name>
    </ligand>
</feature>
<evidence type="ECO:0000256" key="12">
    <source>
        <dbReference type="HAMAP-Rule" id="MF_00318"/>
    </source>
</evidence>
<dbReference type="EMBL" id="UGUY01000001">
    <property type="protein sequence ID" value="SUD68424.1"/>
    <property type="molecule type" value="Genomic_DNA"/>
</dbReference>
<feature type="binding site" evidence="12">
    <location>
        <position position="371"/>
    </location>
    <ligand>
        <name>(2R)-2-phosphoglycerate</name>
        <dbReference type="ChEBI" id="CHEBI:58289"/>
    </ligand>
</feature>
<comment type="pathway">
    <text evidence="1 12">Carbohydrate degradation; glycolysis; pyruvate from D-glyceraldehyde 3-phosphate: step 4/5.</text>
</comment>
<name>A0A379KLS7_PSEPU</name>
<reference evidence="19 20" key="1">
    <citation type="submission" date="2018-06" db="EMBL/GenBank/DDBJ databases">
        <authorList>
            <consortium name="Pathogen Informatics"/>
            <person name="Doyle S."/>
        </authorList>
    </citation>
    <scope>NUCLEOTIDE SEQUENCE [LARGE SCALE GENOMIC DNA]</scope>
    <source>
        <strain evidence="19 20">NCTC7914</strain>
    </source>
</reference>
<evidence type="ECO:0000256" key="6">
    <source>
        <dbReference type="ARBA" id="ARBA00022525"/>
    </source>
</evidence>
<dbReference type="EC" id="4.2.1.11" evidence="3 12"/>
<feature type="domain" description="Enolase N-terminal" evidence="17">
    <location>
        <begin position="4"/>
        <end position="134"/>
    </location>
</feature>
<keyword evidence="19" id="KW-0670">Pyruvate</keyword>
<sequence>MAKIVDIKGREVLDSRGNPTVEADVLLDNGIIGSACAPSGASTGSREALELRDGDKSRYMGKGVLKAVGNINGPIRDLLLGKDPSDQKALDRAMIELDGTENKAKLGANAILAVSLAAAKAAAQDQDLPLYAHIANLNGTPGQYSMPVPMMNIINGGEHADNNVDIQEFMVQPVGAKTFSDGLRMGTEIFHHLKAVLKARGLNTAVGDEGGFAPNLASNEDALGAIAEAVEKAGYKLGTDVTLALDCAASEFYEDGKYNLSGEGKSFDAEGFADYLKGLTERFPIISIEDGLDESDWAGWKILTDKIGEKVQLVGDDLFVTNTKILKEGIEKGIGNSILIKFNQIGSLTETLEAIQMAKAAGYTAVISHRSGETEDSTIADLAVGTAAGQIKTGSLCRSDRVSKYNQLLRIEEQLGAKAVYRGRAEFRG</sequence>
<dbReference type="FunFam" id="3.30.390.10:FF:000001">
    <property type="entry name" value="Enolase"/>
    <property type="match status" value="1"/>
</dbReference>
<dbReference type="EMBL" id="JACARV010000075">
    <property type="protein sequence ID" value="NWC83024.1"/>
    <property type="molecule type" value="Genomic_DNA"/>
</dbReference>
<feature type="binding site" evidence="14">
    <location>
        <position position="168"/>
    </location>
    <ligand>
        <name>substrate</name>
    </ligand>
</feature>
<feature type="active site" description="Proton donor" evidence="12 13">
    <location>
        <position position="209"/>
    </location>
</feature>
<accession>A0A379KLS7</accession>
<evidence type="ECO:0000256" key="4">
    <source>
        <dbReference type="ARBA" id="ARBA00017068"/>
    </source>
</evidence>
<comment type="cofactor">
    <cofactor evidence="15">
        <name>Mg(2+)</name>
        <dbReference type="ChEBI" id="CHEBI:18420"/>
    </cofactor>
    <text evidence="15">Mg(2+) is required for catalysis and for stabilizing the dimer.</text>
</comment>
<dbReference type="UniPathway" id="UPA00109">
    <property type="reaction ID" value="UER00187"/>
</dbReference>
<comment type="subunit">
    <text evidence="12">Component of the RNA degradosome, a multiprotein complex involved in RNA processing and mRNA degradation.</text>
</comment>
<feature type="binding site" evidence="14">
    <location>
        <position position="392"/>
    </location>
    <ligand>
        <name>substrate</name>
    </ligand>
</feature>
<keyword evidence="8 12" id="KW-0460">Magnesium</keyword>
<dbReference type="SMART" id="SM01193">
    <property type="entry name" value="Enolase_N"/>
    <property type="match status" value="1"/>
</dbReference>
<dbReference type="InterPro" id="IPR020810">
    <property type="entry name" value="Enolase_C"/>
</dbReference>
<feature type="binding site" evidence="12">
    <location>
        <position position="370"/>
    </location>
    <ligand>
        <name>(2R)-2-phosphoglycerate</name>
        <dbReference type="ChEBI" id="CHEBI:58289"/>
    </ligand>
</feature>
<dbReference type="Proteomes" id="UP000542695">
    <property type="component" value="Unassembled WGS sequence"/>
</dbReference>
<feature type="binding site" evidence="12 15">
    <location>
        <position position="246"/>
    </location>
    <ligand>
        <name>Mg(2+)</name>
        <dbReference type="ChEBI" id="CHEBI:18420"/>
    </ligand>
</feature>
<comment type="subcellular location">
    <subcellularLocation>
        <location evidence="12">Cytoplasm</location>
    </subcellularLocation>
    <subcellularLocation>
        <location evidence="12">Secreted</location>
    </subcellularLocation>
    <subcellularLocation>
        <location evidence="12">Cell surface</location>
    </subcellularLocation>
    <text evidence="12">Fractions of enolase are present in both the cytoplasm and on the cell surface.</text>
</comment>
<feature type="active site" description="Proton acceptor" evidence="12 13">
    <location>
        <position position="341"/>
    </location>
</feature>
<dbReference type="SFLD" id="SFLDS00001">
    <property type="entry name" value="Enolase"/>
    <property type="match status" value="1"/>
</dbReference>
<dbReference type="InterPro" id="IPR020811">
    <property type="entry name" value="Enolase_N"/>
</dbReference>
<dbReference type="Gene3D" id="3.30.390.10">
    <property type="entry name" value="Enolase-like, N-terminal domain"/>
    <property type="match status" value="1"/>
</dbReference>
<proteinExistence type="inferred from homology"/>
<evidence type="ECO:0000256" key="2">
    <source>
        <dbReference type="ARBA" id="ARBA00009604"/>
    </source>
</evidence>
<dbReference type="SMART" id="SM01192">
    <property type="entry name" value="Enolase_C"/>
    <property type="match status" value="1"/>
</dbReference>
<dbReference type="PIRSF" id="PIRSF001400">
    <property type="entry name" value="Enolase"/>
    <property type="match status" value="1"/>
</dbReference>
<dbReference type="PRINTS" id="PR00148">
    <property type="entry name" value="ENOLASE"/>
</dbReference>
<keyword evidence="7 12" id="KW-0479">Metal-binding</keyword>
<evidence type="ECO:0000313" key="21">
    <source>
        <dbReference type="Proteomes" id="UP000542695"/>
    </source>
</evidence>
<evidence type="ECO:0000256" key="11">
    <source>
        <dbReference type="ARBA" id="ARBA00045763"/>
    </source>
</evidence>
<feature type="binding site" evidence="12">
    <location>
        <position position="167"/>
    </location>
    <ligand>
        <name>(2R)-2-phosphoglycerate</name>
        <dbReference type="ChEBI" id="CHEBI:58289"/>
    </ligand>
</feature>
<dbReference type="RefSeq" id="WP_012315883.1">
    <property type="nucleotide sequence ID" value="NZ_CP066306.1"/>
</dbReference>
<feature type="binding site" evidence="12">
    <location>
        <position position="341"/>
    </location>
    <ligand>
        <name>(2R)-2-phosphoglycerate</name>
        <dbReference type="ChEBI" id="CHEBI:58289"/>
    </ligand>
</feature>
<evidence type="ECO:0000256" key="7">
    <source>
        <dbReference type="ARBA" id="ARBA00022723"/>
    </source>
</evidence>
<evidence type="ECO:0000313" key="18">
    <source>
        <dbReference type="EMBL" id="NWC83024.1"/>
    </source>
</evidence>
<dbReference type="InterPro" id="IPR036849">
    <property type="entry name" value="Enolase-like_C_sf"/>
</dbReference>
<dbReference type="Pfam" id="PF03952">
    <property type="entry name" value="Enolase_N"/>
    <property type="match status" value="1"/>
</dbReference>
<evidence type="ECO:0000256" key="9">
    <source>
        <dbReference type="ARBA" id="ARBA00023152"/>
    </source>
</evidence>
<dbReference type="Proteomes" id="UP000254602">
    <property type="component" value="Unassembled WGS sequence"/>
</dbReference>
<dbReference type="InterPro" id="IPR000941">
    <property type="entry name" value="Enolase"/>
</dbReference>
<feature type="binding site" evidence="14">
    <location>
        <position position="316"/>
    </location>
    <ligand>
        <name>substrate</name>
    </ligand>
</feature>
<dbReference type="PANTHER" id="PTHR11902:SF1">
    <property type="entry name" value="ENOLASE"/>
    <property type="match status" value="1"/>
</dbReference>
<gene>
    <name evidence="12 19" type="primary">eno</name>
    <name evidence="18" type="ORF">HX798_22430</name>
    <name evidence="19" type="ORF">NCTC7914_02556</name>
</gene>
<dbReference type="GO" id="GO:0005576">
    <property type="term" value="C:extracellular region"/>
    <property type="evidence" value="ECO:0007669"/>
    <property type="project" value="UniProtKB-SubCell"/>
</dbReference>
<evidence type="ECO:0000256" key="1">
    <source>
        <dbReference type="ARBA" id="ARBA00005031"/>
    </source>
</evidence>
<feature type="binding site" evidence="14">
    <location>
        <position position="159"/>
    </location>
    <ligand>
        <name>substrate</name>
    </ligand>
</feature>
<dbReference type="SFLD" id="SFLDG00178">
    <property type="entry name" value="enolase"/>
    <property type="match status" value="1"/>
</dbReference>
<dbReference type="AlphaFoldDB" id="A0A379KLS7"/>
<dbReference type="SUPFAM" id="SSF54826">
    <property type="entry name" value="Enolase N-terminal domain-like"/>
    <property type="match status" value="1"/>
</dbReference>
<evidence type="ECO:0000256" key="15">
    <source>
        <dbReference type="PIRSR" id="PIRSR001400-3"/>
    </source>
</evidence>
<comment type="catalytic activity">
    <reaction evidence="12">
        <text>(2R)-2-phosphoglycerate = phosphoenolpyruvate + H2O</text>
        <dbReference type="Rhea" id="RHEA:10164"/>
        <dbReference type="ChEBI" id="CHEBI:15377"/>
        <dbReference type="ChEBI" id="CHEBI:58289"/>
        <dbReference type="ChEBI" id="CHEBI:58702"/>
        <dbReference type="EC" id="4.2.1.11"/>
    </reaction>
</comment>
<evidence type="ECO:0000256" key="8">
    <source>
        <dbReference type="ARBA" id="ARBA00022842"/>
    </source>
</evidence>
<comment type="function">
    <text evidence="11 12">Catalyzes the reversible conversion of 2-phosphoglycerate (2-PG) into phosphoenolpyruvate (PEP). It is essential for the degradation of carbohydrates via glycolysis.</text>
</comment>
<evidence type="ECO:0000259" key="16">
    <source>
        <dbReference type="SMART" id="SM01192"/>
    </source>
</evidence>
<comment type="cofactor">
    <cofactor evidence="12">
        <name>Mg(2+)</name>
        <dbReference type="ChEBI" id="CHEBI:18420"/>
    </cofactor>
    <text evidence="12">Binds a second Mg(2+) ion via substrate during catalysis.</text>
</comment>
<feature type="binding site" evidence="12 15">
    <location>
        <position position="289"/>
    </location>
    <ligand>
        <name>Mg(2+)</name>
        <dbReference type="ChEBI" id="CHEBI:18420"/>
    </ligand>
</feature>
<dbReference type="FunFam" id="3.20.20.120:FF:000001">
    <property type="entry name" value="Enolase"/>
    <property type="match status" value="1"/>
</dbReference>